<dbReference type="Pfam" id="PF13188">
    <property type="entry name" value="PAS_8"/>
    <property type="match status" value="1"/>
</dbReference>
<evidence type="ECO:0000256" key="4">
    <source>
        <dbReference type="ARBA" id="ARBA00029447"/>
    </source>
</evidence>
<dbReference type="EMBL" id="PTIZ01000001">
    <property type="protein sequence ID" value="PPK77817.1"/>
    <property type="molecule type" value="Genomic_DNA"/>
</dbReference>
<dbReference type="Pfam" id="PF18947">
    <property type="entry name" value="HAMP_2"/>
    <property type="match status" value="1"/>
</dbReference>
<dbReference type="Proteomes" id="UP000240010">
    <property type="component" value="Unassembled WGS sequence"/>
</dbReference>
<reference evidence="11 12" key="1">
    <citation type="submission" date="2018-02" db="EMBL/GenBank/DDBJ databases">
        <title>Subsurface microbial communities from deep shales in Ohio and West Virginia, USA.</title>
        <authorList>
            <person name="Wrighton K."/>
        </authorList>
    </citation>
    <scope>NUCLEOTIDE SEQUENCE [LARGE SCALE GENOMIC DNA]</scope>
    <source>
        <strain evidence="11 12">OWC-DMM</strain>
    </source>
</reference>
<dbReference type="InterPro" id="IPR004089">
    <property type="entry name" value="MCPsignal_dom"/>
</dbReference>
<dbReference type="AlphaFoldDB" id="A0A2S6HK44"/>
<dbReference type="InterPro" id="IPR000014">
    <property type="entry name" value="PAS"/>
</dbReference>
<feature type="region of interest" description="Disordered" evidence="6">
    <location>
        <begin position="879"/>
        <end position="899"/>
    </location>
</feature>
<dbReference type="Pfam" id="PF00015">
    <property type="entry name" value="MCPsignal"/>
    <property type="match status" value="1"/>
</dbReference>
<feature type="transmembrane region" description="Helical" evidence="7">
    <location>
        <begin position="15"/>
        <end position="35"/>
    </location>
</feature>
<dbReference type="InterPro" id="IPR003660">
    <property type="entry name" value="HAMP_dom"/>
</dbReference>
<dbReference type="SUPFAM" id="SSF58104">
    <property type="entry name" value="Methyl-accepting chemotaxis protein (MCP) signaling domain"/>
    <property type="match status" value="1"/>
</dbReference>
<evidence type="ECO:0000259" key="8">
    <source>
        <dbReference type="PROSITE" id="PS50111"/>
    </source>
</evidence>
<dbReference type="PANTHER" id="PTHR43531:SF14">
    <property type="entry name" value="METHYL-ACCEPTING CHEMOTAXIS PROTEIN I-RELATED"/>
    <property type="match status" value="1"/>
</dbReference>
<dbReference type="SUPFAM" id="SSF158472">
    <property type="entry name" value="HAMP domain-like"/>
    <property type="match status" value="1"/>
</dbReference>
<evidence type="ECO:0000313" key="11">
    <source>
        <dbReference type="EMBL" id="PPK77817.1"/>
    </source>
</evidence>
<keyword evidence="2" id="KW-0488">Methylation</keyword>
<dbReference type="PRINTS" id="PR00260">
    <property type="entry name" value="CHEMTRNSDUCR"/>
</dbReference>
<keyword evidence="7" id="KW-0472">Membrane</keyword>
<comment type="subcellular location">
    <subcellularLocation>
        <location evidence="1">Membrane</location>
    </subcellularLocation>
</comment>
<dbReference type="PROSITE" id="PS50906">
    <property type="entry name" value="NIT"/>
    <property type="match status" value="1"/>
</dbReference>
<comment type="similarity">
    <text evidence="4">Belongs to the methyl-accepting chemotaxis (MCP) protein family.</text>
</comment>
<comment type="caution">
    <text evidence="11">The sequence shown here is derived from an EMBL/GenBank/DDBJ whole genome shotgun (WGS) entry which is preliminary data.</text>
</comment>
<dbReference type="CDD" id="cd06225">
    <property type="entry name" value="HAMP"/>
    <property type="match status" value="1"/>
</dbReference>
<dbReference type="Gene3D" id="1.20.120.30">
    <property type="entry name" value="Aspartate receptor, ligand-binding domain"/>
    <property type="match status" value="1"/>
</dbReference>
<dbReference type="GO" id="GO:0005886">
    <property type="term" value="C:plasma membrane"/>
    <property type="evidence" value="ECO:0007669"/>
    <property type="project" value="TreeGrafter"/>
</dbReference>
<evidence type="ECO:0000256" key="1">
    <source>
        <dbReference type="ARBA" id="ARBA00004370"/>
    </source>
</evidence>
<dbReference type="InterPro" id="IPR004090">
    <property type="entry name" value="Chemotax_Me-accpt_rcpt"/>
</dbReference>
<sequence>MSNNIAFTSSLRSKLILMAAIPALALLYFAGSGVIERQSTSKEMVKLESLVDVSVKIGALVHEMQKERGMSASFLGSKGVKFAAELPEQRAKTDKTAETLQTTLKSFDPGSYSDGLKMLLDTAVSNLAELTAKRGIISALGMDGMQSSAYYSKTIASLLDVPAQVSTLSSHSEISRLASSYSSLLKAKERAGMERALLTTVFAVDQFTPDTLNRFLKNFSAQDVYTEMFLAYAQDSQQAFYKAKVSGLAVDEVARMKKIAMDKGIEPGLGIDPIYWFKTATEKIDLIKEVENKLAGDLLDATREFKNNAQHMAIFFAVLTVLSILITVVLTLLISRGILSSINRLQQVARAIESGDLSSDIDIRQKDELGELFRSMSVMQQQLLARITKDRKEHDESLRVKIALDGITSSVMVADNDRNIIYMNPAALMMMQHAESDISKVLPKFNANKLSGANMDVFHKNPAHQRQVLDGLSSTFRSEIHIGSRTFDLIVNAINNERGQRIGSVVEWKDRTTEVAIEQEVAKVVSGAVLGDFNQRINEEDKEGFILQLAQGVNELMETSSTGLNEVVRVLSALSRGDLTETITNDYSGIFKQLKDDSNYTVGTLKFIVNQIQEASDTINTAAKEIAAGNNDLSHRTEEQAASLEQTAASMEELTSTVQANSQNAKHANQLAVGATDIAGKGVKVVGQVVSTMEGINESSRKVVDIISVIDGIAFQTNILALNAAVEAARAGEQGRGFAVVAVEVRNLAQRAAAAAAEIKGLIGDSVEKVEDGTKLVAQAGKTMEEIVGAIRGVTVIMSEISAASMEQTSGIEQVNQAIGQMDDVTQQNAALVEQAAAAAESLEEQTQNLAVTVGHFKLDGKPPSAGAVNAEPVRTVSQTGVKSVPARKESYQNTPVPNNVGIDLDKALEKHSEWKVKLRTAISKREEMDAATISRDDCCDFGKWLHQDVKSHLAHEPSYADCVSRHAAFHIEAGRIANMINAKKFSEAETLLGNGSAFVAASTAVGVAIMRLKKDFNASASAPVAKSKPQTITASADEWEEF</sequence>
<dbReference type="SMART" id="SM00304">
    <property type="entry name" value="HAMP"/>
    <property type="match status" value="2"/>
</dbReference>
<dbReference type="Pfam" id="PF13682">
    <property type="entry name" value="CZB"/>
    <property type="match status" value="1"/>
</dbReference>
<dbReference type="FunFam" id="1.10.287.950:FF:000001">
    <property type="entry name" value="Methyl-accepting chemotaxis sensory transducer"/>
    <property type="match status" value="1"/>
</dbReference>
<dbReference type="SMART" id="SM00283">
    <property type="entry name" value="MA"/>
    <property type="match status" value="1"/>
</dbReference>
<dbReference type="GO" id="GO:0006935">
    <property type="term" value="P:chemotaxis"/>
    <property type="evidence" value="ECO:0007669"/>
    <property type="project" value="InterPro"/>
</dbReference>
<keyword evidence="3 5" id="KW-0807">Transducer</keyword>
<dbReference type="Pfam" id="PF00672">
    <property type="entry name" value="HAMP"/>
    <property type="match status" value="1"/>
</dbReference>
<dbReference type="InterPro" id="IPR025991">
    <property type="entry name" value="Chemoreceptor_zinc-bind_dom"/>
</dbReference>
<evidence type="ECO:0000256" key="7">
    <source>
        <dbReference type="SAM" id="Phobius"/>
    </source>
</evidence>
<evidence type="ECO:0000256" key="5">
    <source>
        <dbReference type="PROSITE-ProRule" id="PRU00284"/>
    </source>
</evidence>
<keyword evidence="7" id="KW-0812">Transmembrane</keyword>
<dbReference type="FunFam" id="3.30.450.20:FF:000075">
    <property type="entry name" value="Methyl-accepting chemotaxis protein"/>
    <property type="match status" value="1"/>
</dbReference>
<evidence type="ECO:0000256" key="2">
    <source>
        <dbReference type="ARBA" id="ARBA00022481"/>
    </source>
</evidence>
<organism evidence="11 12">
    <name type="scientific">Methylobacter tundripaludum</name>
    <dbReference type="NCBI Taxonomy" id="173365"/>
    <lineage>
        <taxon>Bacteria</taxon>
        <taxon>Pseudomonadati</taxon>
        <taxon>Pseudomonadota</taxon>
        <taxon>Gammaproteobacteria</taxon>
        <taxon>Methylococcales</taxon>
        <taxon>Methylococcaceae</taxon>
        <taxon>Methylobacter</taxon>
    </lineage>
</organism>
<dbReference type="GO" id="GO:0007165">
    <property type="term" value="P:signal transduction"/>
    <property type="evidence" value="ECO:0007669"/>
    <property type="project" value="UniProtKB-KW"/>
</dbReference>
<name>A0A2S6HK44_9GAMM</name>
<evidence type="ECO:0000259" key="10">
    <source>
        <dbReference type="PROSITE" id="PS50906"/>
    </source>
</evidence>
<accession>A0A2S6HK44</accession>
<dbReference type="InterPro" id="IPR013587">
    <property type="entry name" value="Nitrate/nitrite_sensing"/>
</dbReference>
<dbReference type="Pfam" id="PF08376">
    <property type="entry name" value="NIT"/>
    <property type="match status" value="1"/>
</dbReference>
<dbReference type="RefSeq" id="WP_146086184.1">
    <property type="nucleotide sequence ID" value="NZ_PTIZ01000001.1"/>
</dbReference>
<dbReference type="InterPro" id="IPR051310">
    <property type="entry name" value="MCP_chemotaxis"/>
</dbReference>
<dbReference type="Gene3D" id="1.10.287.950">
    <property type="entry name" value="Methyl-accepting chemotaxis protein"/>
    <property type="match status" value="1"/>
</dbReference>
<feature type="domain" description="Methyl-accepting transducer" evidence="8">
    <location>
        <begin position="615"/>
        <end position="844"/>
    </location>
</feature>
<proteinExistence type="inferred from homology"/>
<evidence type="ECO:0000256" key="6">
    <source>
        <dbReference type="SAM" id="MobiDB-lite"/>
    </source>
</evidence>
<dbReference type="PANTHER" id="PTHR43531">
    <property type="entry name" value="PROTEIN ICFG"/>
    <property type="match status" value="1"/>
</dbReference>
<feature type="transmembrane region" description="Helical" evidence="7">
    <location>
        <begin position="313"/>
        <end position="334"/>
    </location>
</feature>
<feature type="domain" description="HAMP" evidence="9">
    <location>
        <begin position="336"/>
        <end position="388"/>
    </location>
</feature>
<feature type="domain" description="NIT" evidence="10">
    <location>
        <begin position="55"/>
        <end position="305"/>
    </location>
</feature>
<dbReference type="PROSITE" id="PS50111">
    <property type="entry name" value="CHEMOTAXIS_TRANSDUC_2"/>
    <property type="match status" value="1"/>
</dbReference>
<gene>
    <name evidence="11" type="ORF">B0F87_101198</name>
</gene>
<protein>
    <submittedName>
        <fullName evidence="11">Methyl-accepting chemotaxis protein</fullName>
    </submittedName>
</protein>
<evidence type="ECO:0000313" key="12">
    <source>
        <dbReference type="Proteomes" id="UP000240010"/>
    </source>
</evidence>
<dbReference type="CDD" id="cd11386">
    <property type="entry name" value="MCP_signal"/>
    <property type="match status" value="1"/>
</dbReference>
<dbReference type="PROSITE" id="PS50885">
    <property type="entry name" value="HAMP"/>
    <property type="match status" value="1"/>
</dbReference>
<evidence type="ECO:0000256" key="3">
    <source>
        <dbReference type="ARBA" id="ARBA00023224"/>
    </source>
</evidence>
<keyword evidence="7" id="KW-1133">Transmembrane helix</keyword>
<dbReference type="InterPro" id="IPR010910">
    <property type="entry name" value="Nitrate/nitrite_sensing_bac"/>
</dbReference>
<dbReference type="Gene3D" id="3.30.450.20">
    <property type="entry name" value="PAS domain"/>
    <property type="match status" value="1"/>
</dbReference>
<evidence type="ECO:0000259" key="9">
    <source>
        <dbReference type="PROSITE" id="PS50885"/>
    </source>
</evidence>
<dbReference type="GO" id="GO:0004888">
    <property type="term" value="F:transmembrane signaling receptor activity"/>
    <property type="evidence" value="ECO:0007669"/>
    <property type="project" value="InterPro"/>
</dbReference>
<dbReference type="Gene3D" id="6.10.340.10">
    <property type="match status" value="1"/>
</dbReference>